<evidence type="ECO:0000313" key="3">
    <source>
        <dbReference type="Proteomes" id="UP001597024"/>
    </source>
</evidence>
<dbReference type="InterPro" id="IPR011037">
    <property type="entry name" value="Pyrv_Knase-like_insert_dom_sf"/>
</dbReference>
<dbReference type="Gene3D" id="2.40.33.20">
    <property type="entry name" value="PK beta-barrel domain-like"/>
    <property type="match status" value="1"/>
</dbReference>
<proteinExistence type="predicted"/>
<dbReference type="SUPFAM" id="SSF141673">
    <property type="entry name" value="MOSC N-terminal domain-like"/>
    <property type="match status" value="1"/>
</dbReference>
<dbReference type="Pfam" id="PF03473">
    <property type="entry name" value="MOSC"/>
    <property type="match status" value="1"/>
</dbReference>
<comment type="caution">
    <text evidence="2">The sequence shown here is derived from an EMBL/GenBank/DDBJ whole genome shotgun (WGS) entry which is preliminary data.</text>
</comment>
<dbReference type="Proteomes" id="UP001597024">
    <property type="component" value="Unassembled WGS sequence"/>
</dbReference>
<feature type="domain" description="MOSC" evidence="1">
    <location>
        <begin position="109"/>
        <end position="266"/>
    </location>
</feature>
<dbReference type="PANTHER" id="PTHR14237:SF19">
    <property type="entry name" value="MITOCHONDRIAL AMIDOXIME REDUCING COMPONENT 1"/>
    <property type="match status" value="1"/>
</dbReference>
<dbReference type="EMBL" id="JBHTHX010000213">
    <property type="protein sequence ID" value="MFD0884710.1"/>
    <property type="molecule type" value="Genomic_DNA"/>
</dbReference>
<gene>
    <name evidence="2" type="ORF">ACFQ08_09125</name>
</gene>
<organism evidence="2 3">
    <name type="scientific">Streptosporangium algeriense</name>
    <dbReference type="NCBI Taxonomy" id="1682748"/>
    <lineage>
        <taxon>Bacteria</taxon>
        <taxon>Bacillati</taxon>
        <taxon>Actinomycetota</taxon>
        <taxon>Actinomycetes</taxon>
        <taxon>Streptosporangiales</taxon>
        <taxon>Streptosporangiaceae</taxon>
        <taxon>Streptosporangium</taxon>
    </lineage>
</organism>
<evidence type="ECO:0000259" key="1">
    <source>
        <dbReference type="PROSITE" id="PS51340"/>
    </source>
</evidence>
<dbReference type="InterPro" id="IPR005302">
    <property type="entry name" value="MoCF_Sase_C"/>
</dbReference>
<keyword evidence="3" id="KW-1185">Reference proteome</keyword>
<dbReference type="PROSITE" id="PS51340">
    <property type="entry name" value="MOSC"/>
    <property type="match status" value="1"/>
</dbReference>
<sequence>MIVTELNVYPIKSCAGTALREAEITPRGVRHDRELMLITPDGTHLSQREVPGMALLRPVYDGEKLRVEPPDPSTLAPLTHEVRRDLPARDVTLFKAPHRGVDQGEEAADWFSTALGVACRLVCFPGDHVRRINPKHAVGELRYADALPLLVTSAESLAELNTRLADPVPMNRFRPNIVVSGWREPFEEDRVRRLRIGEVEVELVKPCGRCVIVNVDQATGVRHREPLRTLAGYRTVRTDKPRVIFGKSGLPRTPGTIRIGDPVVLLDGRA</sequence>
<reference evidence="3" key="1">
    <citation type="journal article" date="2019" name="Int. J. Syst. Evol. Microbiol.">
        <title>The Global Catalogue of Microorganisms (GCM) 10K type strain sequencing project: providing services to taxonomists for standard genome sequencing and annotation.</title>
        <authorList>
            <consortium name="The Broad Institute Genomics Platform"/>
            <consortium name="The Broad Institute Genome Sequencing Center for Infectious Disease"/>
            <person name="Wu L."/>
            <person name="Ma J."/>
        </authorList>
    </citation>
    <scope>NUCLEOTIDE SEQUENCE [LARGE SCALE GENOMIC DNA]</scope>
    <source>
        <strain evidence="3">CCUG 62974</strain>
    </source>
</reference>
<accession>A0ABW3DLF0</accession>
<name>A0ABW3DLF0_9ACTN</name>
<evidence type="ECO:0000313" key="2">
    <source>
        <dbReference type="EMBL" id="MFD0884710.1"/>
    </source>
</evidence>
<dbReference type="SUPFAM" id="SSF50800">
    <property type="entry name" value="PK beta-barrel domain-like"/>
    <property type="match status" value="1"/>
</dbReference>
<dbReference type="Pfam" id="PF03476">
    <property type="entry name" value="MOSC_N"/>
    <property type="match status" value="1"/>
</dbReference>
<protein>
    <submittedName>
        <fullName evidence="2">MOSC domain-containing protein</fullName>
    </submittedName>
</protein>
<dbReference type="PANTHER" id="PTHR14237">
    <property type="entry name" value="MOLYBDOPTERIN COFACTOR SULFURASE MOSC"/>
    <property type="match status" value="1"/>
</dbReference>
<dbReference type="InterPro" id="IPR005303">
    <property type="entry name" value="MOCOS_middle"/>
</dbReference>